<dbReference type="Pfam" id="PF01979">
    <property type="entry name" value="Amidohydro_1"/>
    <property type="match status" value="1"/>
</dbReference>
<name>A0A0D0E8K2_9AGAM</name>
<protein>
    <recommendedName>
        <fullName evidence="1">Amidohydrolase-related domain-containing protein</fullName>
    </recommendedName>
</protein>
<dbReference type="PANTHER" id="PTHR43668:SF5">
    <property type="entry name" value="AMIDOHYDROLASE 3 DOMAIN-CONTAINING PROTEIN"/>
    <property type="match status" value="1"/>
</dbReference>
<evidence type="ECO:0000313" key="2">
    <source>
        <dbReference type="EMBL" id="KIK98584.1"/>
    </source>
</evidence>
<dbReference type="HOGENOM" id="CLU_006273_0_0_1"/>
<keyword evidence="3" id="KW-1185">Reference proteome</keyword>
<sequence length="958" mass="103080">MEKGVVLTRDMHTSGAMPPRFRRSSKRVWPVLAVLVLAALYLSTELAFLPLDSHRTQVHVPLHAAETLAKCQSLNVKPLAVPAPGFSSRSQSDRYEFGTKSVLIRNASIWTGLQDGMDVVHGDILLEQGIITAVGDVSSLADSNKDVTEIDAKGTWVTPGIVDVHSHIAVASSPSLEGANDANSLKGLALPWLRSLDGLNTHDASYVHSIAGGVTTSLILPGSADAIGGQAFAIKLRSTSERSPSSMLVDPPYGLNGTQVDYDIPPRWRHMKHACGENPSRVYSGTRMDTVWSYREAYEQARRIKTKQDEYCSKAIGGEWKGLGDFPEDLKWEALVDVLRGRVKVQTHCYEAVDFDAFVRLSNEFQFPVAAFHHAHEAYLVPDVLKRAYEHPPAVAVFAAFSRYKREGYRHSEFAPRILNDDGLKVVMKSDHPAIQSRWLLHEAQQAHYYGLPENVALASVTTNAAEVLGLEYRLGYIQGGYDADLVIWDSHPLALGATPLQVFIDGIPQLEVSFASKKNENQAAPVTPKFDEEAKAAVKYVGLPPLEPTPITSGGVLFRNVSSMWRRDENGVHPVFRARSAADEGVVLVSNGKIACVGSIGSCNTWVDEELHVVDLEGGSITPALVSAGSAIGLQEIALESSTSDGLVFDPLEGPIPGVLGKDSIIRAVDGLMFGTRDALLAYRSGVSTAVTSPISDGLLGGLSTHFSLGAKHQLEREAVLEDVTAVHVAVLHRAGGASVSTQIAALRRLLLGPYTGESGARFEAVVKGELPLVVEVKNADIIATLLKLKKEVEAASGVLMKMTLVGAAEAHLVAAELAAANVGVIVTPPRSFPFTWEGRRILHGPPVTEQSLITTLFAHGVTVGIGHQGVEEVPTMAGWAARNLRWDAAWASIDSRGSIGMADALTMATTNVEKLLGVTRKAFDSDMVATKGGELLSFEGKVVAVTSPRRRVVDLF</sequence>
<evidence type="ECO:0000313" key="3">
    <source>
        <dbReference type="Proteomes" id="UP000054538"/>
    </source>
</evidence>
<dbReference type="InParanoid" id="A0A0D0E8K2"/>
<dbReference type="STRING" id="930991.A0A0D0E8K2"/>
<organism evidence="2 3">
    <name type="scientific">Paxillus rubicundulus Ve08.2h10</name>
    <dbReference type="NCBI Taxonomy" id="930991"/>
    <lineage>
        <taxon>Eukaryota</taxon>
        <taxon>Fungi</taxon>
        <taxon>Dikarya</taxon>
        <taxon>Basidiomycota</taxon>
        <taxon>Agaricomycotina</taxon>
        <taxon>Agaricomycetes</taxon>
        <taxon>Agaricomycetidae</taxon>
        <taxon>Boletales</taxon>
        <taxon>Paxilineae</taxon>
        <taxon>Paxillaceae</taxon>
        <taxon>Paxillus</taxon>
    </lineage>
</organism>
<dbReference type="Gene3D" id="3.20.20.140">
    <property type="entry name" value="Metal-dependent hydrolases"/>
    <property type="match status" value="2"/>
</dbReference>
<reference evidence="2 3" key="1">
    <citation type="submission" date="2014-04" db="EMBL/GenBank/DDBJ databases">
        <authorList>
            <consortium name="DOE Joint Genome Institute"/>
            <person name="Kuo A."/>
            <person name="Kohler A."/>
            <person name="Jargeat P."/>
            <person name="Nagy L.G."/>
            <person name="Floudas D."/>
            <person name="Copeland A."/>
            <person name="Barry K.W."/>
            <person name="Cichocki N."/>
            <person name="Veneault-Fourrey C."/>
            <person name="LaButti K."/>
            <person name="Lindquist E.A."/>
            <person name="Lipzen A."/>
            <person name="Lundell T."/>
            <person name="Morin E."/>
            <person name="Murat C."/>
            <person name="Sun H."/>
            <person name="Tunlid A."/>
            <person name="Henrissat B."/>
            <person name="Grigoriev I.V."/>
            <person name="Hibbett D.S."/>
            <person name="Martin F."/>
            <person name="Nordberg H.P."/>
            <person name="Cantor M.N."/>
            <person name="Hua S.X."/>
        </authorList>
    </citation>
    <scope>NUCLEOTIDE SEQUENCE [LARGE SCALE GENOMIC DNA]</scope>
    <source>
        <strain evidence="2 3">Ve08.2h10</strain>
    </source>
</reference>
<dbReference type="GO" id="GO:0006145">
    <property type="term" value="P:purine nucleobase catabolic process"/>
    <property type="evidence" value="ECO:0007669"/>
    <property type="project" value="TreeGrafter"/>
</dbReference>
<dbReference type="OrthoDB" id="10258955at2759"/>
<dbReference type="InterPro" id="IPR006680">
    <property type="entry name" value="Amidohydro-rel"/>
</dbReference>
<gene>
    <name evidence="2" type="ORF">PAXRUDRAFT_823696</name>
</gene>
<proteinExistence type="predicted"/>
<dbReference type="AlphaFoldDB" id="A0A0D0E8K2"/>
<dbReference type="GO" id="GO:0005737">
    <property type="term" value="C:cytoplasm"/>
    <property type="evidence" value="ECO:0007669"/>
    <property type="project" value="TreeGrafter"/>
</dbReference>
<dbReference type="PANTHER" id="PTHR43668">
    <property type="entry name" value="ALLANTOINASE"/>
    <property type="match status" value="1"/>
</dbReference>
<evidence type="ECO:0000259" key="1">
    <source>
        <dbReference type="Pfam" id="PF01979"/>
    </source>
</evidence>
<dbReference type="Proteomes" id="UP000054538">
    <property type="component" value="Unassembled WGS sequence"/>
</dbReference>
<accession>A0A0D0E8K2</accession>
<dbReference type="SUPFAM" id="SSF51338">
    <property type="entry name" value="Composite domain of metallo-dependent hydrolases"/>
    <property type="match status" value="1"/>
</dbReference>
<dbReference type="InterPro" id="IPR011059">
    <property type="entry name" value="Metal-dep_hydrolase_composite"/>
</dbReference>
<reference evidence="3" key="2">
    <citation type="submission" date="2015-01" db="EMBL/GenBank/DDBJ databases">
        <title>Evolutionary Origins and Diversification of the Mycorrhizal Mutualists.</title>
        <authorList>
            <consortium name="DOE Joint Genome Institute"/>
            <consortium name="Mycorrhizal Genomics Consortium"/>
            <person name="Kohler A."/>
            <person name="Kuo A."/>
            <person name="Nagy L.G."/>
            <person name="Floudas D."/>
            <person name="Copeland A."/>
            <person name="Barry K.W."/>
            <person name="Cichocki N."/>
            <person name="Veneault-Fourrey C."/>
            <person name="LaButti K."/>
            <person name="Lindquist E.A."/>
            <person name="Lipzen A."/>
            <person name="Lundell T."/>
            <person name="Morin E."/>
            <person name="Murat C."/>
            <person name="Riley R."/>
            <person name="Ohm R."/>
            <person name="Sun H."/>
            <person name="Tunlid A."/>
            <person name="Henrissat B."/>
            <person name="Grigoriev I.V."/>
            <person name="Hibbett D.S."/>
            <person name="Martin F."/>
        </authorList>
    </citation>
    <scope>NUCLEOTIDE SEQUENCE [LARGE SCALE GENOMIC DNA]</scope>
    <source>
        <strain evidence="3">Ve08.2h10</strain>
    </source>
</reference>
<dbReference type="SUPFAM" id="SSF51556">
    <property type="entry name" value="Metallo-dependent hydrolases"/>
    <property type="match status" value="1"/>
</dbReference>
<dbReference type="InterPro" id="IPR032466">
    <property type="entry name" value="Metal_Hydrolase"/>
</dbReference>
<feature type="domain" description="Amidohydrolase-related" evidence="1">
    <location>
        <begin position="415"/>
        <end position="501"/>
    </location>
</feature>
<dbReference type="GO" id="GO:0004038">
    <property type="term" value="F:allantoinase activity"/>
    <property type="evidence" value="ECO:0007669"/>
    <property type="project" value="TreeGrafter"/>
</dbReference>
<dbReference type="InterPro" id="IPR050138">
    <property type="entry name" value="DHOase/Allantoinase_Hydrolase"/>
</dbReference>
<dbReference type="EMBL" id="KN824887">
    <property type="protein sequence ID" value="KIK98584.1"/>
    <property type="molecule type" value="Genomic_DNA"/>
</dbReference>